<dbReference type="OrthoDB" id="2565273at2759"/>
<accession>A0A1A6AFL1</accession>
<evidence type="ECO:0000313" key="5">
    <source>
        <dbReference type="Proteomes" id="UP000078595"/>
    </source>
</evidence>
<feature type="chain" id="PRO_5008342374" evidence="2">
    <location>
        <begin position="24"/>
        <end position="259"/>
    </location>
</feature>
<proteinExistence type="predicted"/>
<evidence type="ECO:0000256" key="1">
    <source>
        <dbReference type="SAM" id="MobiDB-lite"/>
    </source>
</evidence>
<dbReference type="EMBL" id="CP144530">
    <property type="protein sequence ID" value="WWC58124.1"/>
    <property type="molecule type" value="Genomic_DNA"/>
</dbReference>
<feature type="region of interest" description="Disordered" evidence="1">
    <location>
        <begin position="30"/>
        <end position="87"/>
    </location>
</feature>
<evidence type="ECO:0000313" key="3">
    <source>
        <dbReference type="EMBL" id="OBR88846.1"/>
    </source>
</evidence>
<organism evidence="3">
    <name type="scientific">Kwoniella dejecticola CBS 10117</name>
    <dbReference type="NCBI Taxonomy" id="1296121"/>
    <lineage>
        <taxon>Eukaryota</taxon>
        <taxon>Fungi</taxon>
        <taxon>Dikarya</taxon>
        <taxon>Basidiomycota</taxon>
        <taxon>Agaricomycotina</taxon>
        <taxon>Tremellomycetes</taxon>
        <taxon>Tremellales</taxon>
        <taxon>Cryptococcaceae</taxon>
        <taxon>Kwoniella</taxon>
    </lineage>
</organism>
<sequence length="259" mass="26893">MLSSGNVCLFSILALSATLATSAYPANTIARRGDDTSSATTAPESTTSQSDSSAAPTSSGTATTSKAPEKSSVTSASGTDGEQPTSSVNSAWAGVVASLAGQAASSASSASASASASAASASASQNATTDNNDSEVPKDEDVRSGFFIKMDAYTCADNGKNTYCNEYANEEVASMYIQTAHPEGSKANATWTFTAYDHEENDKDHKWEESAPIKTYTCDIVIAPGERLENSTIEIHTESPFVKEIDDKELLELSCEGKA</sequence>
<protein>
    <submittedName>
        <fullName evidence="3">Uncharacterized protein</fullName>
    </submittedName>
</protein>
<evidence type="ECO:0000313" key="4">
    <source>
        <dbReference type="EMBL" id="WWC58124.1"/>
    </source>
</evidence>
<dbReference type="VEuPathDB" id="FungiDB:I303_00663"/>
<feature type="region of interest" description="Disordered" evidence="1">
    <location>
        <begin position="120"/>
        <end position="140"/>
    </location>
</feature>
<reference evidence="3" key="1">
    <citation type="submission" date="2013-07" db="EMBL/GenBank/DDBJ databases">
        <title>The Genome Sequence of Cryptococcus dejecticola CBS10117.</title>
        <authorList>
            <consortium name="The Broad Institute Genome Sequencing Platform"/>
            <person name="Cuomo C."/>
            <person name="Litvintseva A."/>
            <person name="Chen Y."/>
            <person name="Heitman J."/>
            <person name="Sun S."/>
            <person name="Springer D."/>
            <person name="Dromer F."/>
            <person name="Young S.K."/>
            <person name="Zeng Q."/>
            <person name="Gargeya S."/>
            <person name="Fitzgerald M."/>
            <person name="Abouelleil A."/>
            <person name="Alvarado L."/>
            <person name="Berlin A.M."/>
            <person name="Chapman S.B."/>
            <person name="Dewar J."/>
            <person name="Goldberg J."/>
            <person name="Griggs A."/>
            <person name="Gujja S."/>
            <person name="Hansen M."/>
            <person name="Howarth C."/>
            <person name="Imamovic A."/>
            <person name="Larimer J."/>
            <person name="McCowan C."/>
            <person name="Murphy C."/>
            <person name="Pearson M."/>
            <person name="Priest M."/>
            <person name="Roberts A."/>
            <person name="Saif S."/>
            <person name="Shea T."/>
            <person name="Sykes S."/>
            <person name="Wortman J."/>
            <person name="Nusbaum C."/>
            <person name="Birren B."/>
        </authorList>
    </citation>
    <scope>NUCLEOTIDE SEQUENCE [LARGE SCALE GENOMIC DNA]</scope>
    <source>
        <strain evidence="3">CBS 10117</strain>
    </source>
</reference>
<feature type="compositionally biased region" description="Polar residues" evidence="1">
    <location>
        <begin position="71"/>
        <end position="87"/>
    </location>
</feature>
<reference evidence="4" key="3">
    <citation type="submission" date="2024-02" db="EMBL/GenBank/DDBJ databases">
        <title>Comparative genomics of Cryptococcus and Kwoniella reveals pathogenesis evolution and contrasting modes of karyotype evolution via chromosome fusion or intercentromeric recombination.</title>
        <authorList>
            <person name="Coelho M.A."/>
            <person name="David-Palma M."/>
            <person name="Shea T."/>
            <person name="Bowers K."/>
            <person name="McGinley-Smith S."/>
            <person name="Mohammad A.W."/>
            <person name="Gnirke A."/>
            <person name="Yurkov A.M."/>
            <person name="Nowrousian M."/>
            <person name="Sun S."/>
            <person name="Cuomo C.A."/>
            <person name="Heitman J."/>
        </authorList>
    </citation>
    <scope>NUCLEOTIDE SEQUENCE</scope>
    <source>
        <strain evidence="4">CBS 10117</strain>
    </source>
</reference>
<keyword evidence="2" id="KW-0732">Signal</keyword>
<feature type="signal peptide" evidence="2">
    <location>
        <begin position="1"/>
        <end position="23"/>
    </location>
</feature>
<dbReference type="GeneID" id="28964362"/>
<dbReference type="AlphaFoldDB" id="A0A1A6AFL1"/>
<dbReference type="Proteomes" id="UP000078595">
    <property type="component" value="Chromosome 1"/>
</dbReference>
<keyword evidence="5" id="KW-1185">Reference proteome</keyword>
<gene>
    <name evidence="3" type="ORF">I303_00663</name>
    <name evidence="4" type="ORF">I303_100659</name>
</gene>
<dbReference type="RefSeq" id="XP_018266688.1">
    <property type="nucleotide sequence ID" value="XM_018404034.1"/>
</dbReference>
<feature type="compositionally biased region" description="Low complexity" evidence="1">
    <location>
        <begin position="36"/>
        <end position="66"/>
    </location>
</feature>
<dbReference type="KEGG" id="kdj:28964362"/>
<name>A0A1A6AFL1_9TREE</name>
<reference evidence="4" key="2">
    <citation type="submission" date="2013-07" db="EMBL/GenBank/DDBJ databases">
        <authorList>
            <consortium name="The Broad Institute Genome Sequencing Platform"/>
            <person name="Cuomo C."/>
            <person name="Litvintseva A."/>
            <person name="Chen Y."/>
            <person name="Heitman J."/>
            <person name="Sun S."/>
            <person name="Springer D."/>
            <person name="Dromer F."/>
            <person name="Young S.K."/>
            <person name="Zeng Q."/>
            <person name="Gargeya S."/>
            <person name="Fitzgerald M."/>
            <person name="Abouelleil A."/>
            <person name="Alvarado L."/>
            <person name="Berlin A.M."/>
            <person name="Chapman S.B."/>
            <person name="Dewar J."/>
            <person name="Goldberg J."/>
            <person name="Griggs A."/>
            <person name="Gujja S."/>
            <person name="Hansen M."/>
            <person name="Howarth C."/>
            <person name="Imamovic A."/>
            <person name="Larimer J."/>
            <person name="McCowan C."/>
            <person name="Murphy C."/>
            <person name="Pearson M."/>
            <person name="Priest M."/>
            <person name="Roberts A."/>
            <person name="Saif S."/>
            <person name="Shea T."/>
            <person name="Sykes S."/>
            <person name="Wortman J."/>
            <person name="Nusbaum C."/>
            <person name="Birren B."/>
        </authorList>
    </citation>
    <scope>NUCLEOTIDE SEQUENCE</scope>
    <source>
        <strain evidence="4">CBS 10117</strain>
    </source>
</reference>
<dbReference type="EMBL" id="KI894027">
    <property type="protein sequence ID" value="OBR88846.1"/>
    <property type="molecule type" value="Genomic_DNA"/>
</dbReference>
<evidence type="ECO:0000256" key="2">
    <source>
        <dbReference type="SAM" id="SignalP"/>
    </source>
</evidence>